<protein>
    <recommendedName>
        <fullName evidence="3">Centromere DNA-binding protein complex CBF3 subunit C</fullName>
    </recommendedName>
</protein>
<dbReference type="GO" id="GO:0051382">
    <property type="term" value="P:kinetochore assembly"/>
    <property type="evidence" value="ECO:0007669"/>
    <property type="project" value="EnsemblFungi"/>
</dbReference>
<organism evidence="1 2">
    <name type="scientific">Torulaspora delbrueckii</name>
    <name type="common">Yeast</name>
    <name type="synonym">Candida colliculosa</name>
    <dbReference type="NCBI Taxonomy" id="4950"/>
    <lineage>
        <taxon>Eukaryota</taxon>
        <taxon>Fungi</taxon>
        <taxon>Dikarya</taxon>
        <taxon>Ascomycota</taxon>
        <taxon>Saccharomycotina</taxon>
        <taxon>Saccharomycetes</taxon>
        <taxon>Saccharomycetales</taxon>
        <taxon>Saccharomycetaceae</taxon>
        <taxon>Torulaspora</taxon>
    </lineage>
</organism>
<dbReference type="CDD" id="cd19611">
    <property type="entry name" value="Ctf13_LRR_LRR-insertion"/>
    <property type="match status" value="1"/>
</dbReference>
<evidence type="ECO:0000313" key="2">
    <source>
        <dbReference type="Proteomes" id="UP000005627"/>
    </source>
</evidence>
<dbReference type="GO" id="GO:0031518">
    <property type="term" value="C:CBF3 complex"/>
    <property type="evidence" value="ECO:0007669"/>
    <property type="project" value="EnsemblFungi"/>
</dbReference>
<dbReference type="eggNOG" id="ENOG502QRJV">
    <property type="taxonomic scope" value="Eukaryota"/>
</dbReference>
<dbReference type="OrthoDB" id="4032425at2759"/>
<sequence length="429" mass="50719">MDVSLFFGLPIDIRRQVYYHLDGNFCKIAPAPVQHLYVDEVIQLSPKTEARSKRQELLFKRYYELFSPYLNIFDYSPSLFDQWLEYSLWLRYDAIVLDCMRINHSYGGSLIGHLDWIYLDDRPRLAYFKNCMLMVWYTLREYARWIIKEEIDDEEADNLNLFGLNLEYLNLDMVKKILNSMKFNDYVMLLSEVFFDQEDEDESDLGEDKMDIDEMSYPMNDLKGIEVIKDLDTMKNLAKISVRGAPLFEALINFHGVRDNPGKTISYMVKKRIMQLELWQISDPSKTGLADFTRWENLRDLRLIKVRSVDLNKFVLPKLCQILILKQVTVMRWWDVESKINELIEGKTTITKLNDFTNERRLDQKTMDPSEIMQCRSIVWQSLKNLNFLKLQNVSEIYGGKIVVPNALYNNSRIQIFPSTSMVNEIIIV</sequence>
<dbReference type="RefSeq" id="XP_003678786.1">
    <property type="nucleotide sequence ID" value="XM_003678738.1"/>
</dbReference>
<dbReference type="GO" id="GO:0000776">
    <property type="term" value="C:kinetochore"/>
    <property type="evidence" value="ECO:0007669"/>
    <property type="project" value="EnsemblFungi"/>
</dbReference>
<dbReference type="GeneID" id="11503068"/>
<reference evidence="1 2" key="1">
    <citation type="journal article" date="2011" name="Proc. Natl. Acad. Sci. U.S.A.">
        <title>Evolutionary erosion of yeast sex chromosomes by mating-type switching accidents.</title>
        <authorList>
            <person name="Gordon J.L."/>
            <person name="Armisen D."/>
            <person name="Proux-Wera E."/>
            <person name="Oheigeartaigh S.S."/>
            <person name="Byrne K.P."/>
            <person name="Wolfe K.H."/>
        </authorList>
    </citation>
    <scope>NUCLEOTIDE SEQUENCE [LARGE SCALE GENOMIC DNA]</scope>
    <source>
        <strain evidence="2">ATCC 10662 / CBS 1146 / NBRC 0425 / NCYC 2629 / NRRL Y-866</strain>
    </source>
</reference>
<dbReference type="Proteomes" id="UP000005627">
    <property type="component" value="Chromosome 1"/>
</dbReference>
<dbReference type="GO" id="GO:0008301">
    <property type="term" value="F:DNA binding, bending"/>
    <property type="evidence" value="ECO:0007669"/>
    <property type="project" value="EnsemblFungi"/>
</dbReference>
<proteinExistence type="predicted"/>
<accession>G8ZLT1</accession>
<dbReference type="InParanoid" id="G8ZLT1"/>
<gene>
    <name evidence="1" type="primary">TDEL0A02430</name>
    <name evidence="1" type="ORF">TDEL_0A02430</name>
</gene>
<dbReference type="FunCoup" id="G8ZLT1">
    <property type="interactions" value="121"/>
</dbReference>
<dbReference type="STRING" id="1076872.G8ZLT1"/>
<evidence type="ECO:0000313" key="1">
    <source>
        <dbReference type="EMBL" id="CCE89575.1"/>
    </source>
</evidence>
<keyword evidence="2" id="KW-1185">Reference proteome</keyword>
<dbReference type="AlphaFoldDB" id="G8ZLT1"/>
<dbReference type="EMBL" id="HE616742">
    <property type="protein sequence ID" value="CCE89575.1"/>
    <property type="molecule type" value="Genomic_DNA"/>
</dbReference>
<dbReference type="HOGENOM" id="CLU_046445_0_0_1"/>
<evidence type="ECO:0008006" key="3">
    <source>
        <dbReference type="Google" id="ProtNLM"/>
    </source>
</evidence>
<name>G8ZLT1_TORDE</name>
<dbReference type="KEGG" id="tdl:TDEL_0A02430"/>
<dbReference type="GO" id="GO:0000921">
    <property type="term" value="P:septin ring assembly"/>
    <property type="evidence" value="ECO:0007669"/>
    <property type="project" value="EnsemblFungi"/>
</dbReference>